<evidence type="ECO:0000313" key="4">
    <source>
        <dbReference type="Proteomes" id="UP001058271"/>
    </source>
</evidence>
<organism evidence="3 4">
    <name type="scientific">Dactylosporangium roseum</name>
    <dbReference type="NCBI Taxonomy" id="47989"/>
    <lineage>
        <taxon>Bacteria</taxon>
        <taxon>Bacillati</taxon>
        <taxon>Actinomycetota</taxon>
        <taxon>Actinomycetes</taxon>
        <taxon>Micromonosporales</taxon>
        <taxon>Micromonosporaceae</taxon>
        <taxon>Dactylosporangium</taxon>
    </lineage>
</organism>
<dbReference type="EMBL" id="CP073721">
    <property type="protein sequence ID" value="UWZ35558.1"/>
    <property type="molecule type" value="Genomic_DNA"/>
</dbReference>
<dbReference type="GO" id="GO:0016787">
    <property type="term" value="F:hydrolase activity"/>
    <property type="evidence" value="ECO:0007669"/>
    <property type="project" value="UniProtKB-KW"/>
</dbReference>
<dbReference type="Gene3D" id="3.90.79.10">
    <property type="entry name" value="Nucleoside Triphosphate Pyrophosphohydrolase"/>
    <property type="match status" value="1"/>
</dbReference>
<protein>
    <submittedName>
        <fullName evidence="3">NUDIX hydrolase</fullName>
    </submittedName>
</protein>
<keyword evidence="1 3" id="KW-0378">Hydrolase</keyword>
<dbReference type="PROSITE" id="PS00893">
    <property type="entry name" value="NUDIX_BOX"/>
    <property type="match status" value="1"/>
</dbReference>
<dbReference type="PROSITE" id="PS51462">
    <property type="entry name" value="NUDIX"/>
    <property type="match status" value="1"/>
</dbReference>
<dbReference type="InterPro" id="IPR020084">
    <property type="entry name" value="NUDIX_hydrolase_CS"/>
</dbReference>
<gene>
    <name evidence="3" type="ORF">Drose_31275</name>
</gene>
<dbReference type="InterPro" id="IPR015797">
    <property type="entry name" value="NUDIX_hydrolase-like_dom_sf"/>
</dbReference>
<dbReference type="Proteomes" id="UP001058271">
    <property type="component" value="Chromosome"/>
</dbReference>
<dbReference type="RefSeq" id="WP_260724905.1">
    <property type="nucleotide sequence ID" value="NZ_BAAABS010000078.1"/>
</dbReference>
<name>A0ABY5Z0M1_9ACTN</name>
<evidence type="ECO:0000259" key="2">
    <source>
        <dbReference type="PROSITE" id="PS51462"/>
    </source>
</evidence>
<dbReference type="Pfam" id="PF00293">
    <property type="entry name" value="NUDIX"/>
    <property type="match status" value="1"/>
</dbReference>
<evidence type="ECO:0000256" key="1">
    <source>
        <dbReference type="ARBA" id="ARBA00022801"/>
    </source>
</evidence>
<evidence type="ECO:0000313" key="3">
    <source>
        <dbReference type="EMBL" id="UWZ35558.1"/>
    </source>
</evidence>
<dbReference type="SUPFAM" id="SSF55811">
    <property type="entry name" value="Nudix"/>
    <property type="match status" value="1"/>
</dbReference>
<dbReference type="PANTHER" id="PTHR43222">
    <property type="entry name" value="NUDIX HYDROLASE 23"/>
    <property type="match status" value="1"/>
</dbReference>
<dbReference type="CDD" id="cd02883">
    <property type="entry name" value="NUDIX_Hydrolase"/>
    <property type="match status" value="1"/>
</dbReference>
<reference evidence="3" key="1">
    <citation type="submission" date="2021-04" db="EMBL/GenBank/DDBJ databases">
        <title>Biosynthetic gene clusters of Dactylosporangioum roseum.</title>
        <authorList>
            <person name="Hartkoorn R.C."/>
            <person name="Beaudoing E."/>
            <person name="Hot D."/>
            <person name="Moureu S."/>
        </authorList>
    </citation>
    <scope>NUCLEOTIDE SEQUENCE</scope>
    <source>
        <strain evidence="3">NRRL B-16295</strain>
    </source>
</reference>
<dbReference type="PANTHER" id="PTHR43222:SF9">
    <property type="entry name" value="8-OXO-(D)GTP PHOSPHATASE"/>
    <property type="match status" value="1"/>
</dbReference>
<accession>A0ABY5Z0M1</accession>
<feature type="domain" description="Nudix hydrolase" evidence="2">
    <location>
        <begin position="20"/>
        <end position="153"/>
    </location>
</feature>
<dbReference type="InterPro" id="IPR000086">
    <property type="entry name" value="NUDIX_hydrolase_dom"/>
</dbReference>
<proteinExistence type="predicted"/>
<keyword evidence="4" id="KW-1185">Reference proteome</keyword>
<sequence length="162" mass="17940">MLTQAPPVVCGACSYAIYVNPRPTGGVVLLRGSSFATEFLAIRRVRPPREGHWDLPSGFCDGFEHPASTAVREAREELGVEIELGDFTGMYIGMYEFQGESLPVLDCFWLATIAAGEITLDPAEASEYAWFRLDSPPEMAFRTMDAVLRDVMTSRSSVRLVR</sequence>